<comment type="caution">
    <text evidence="3">The sequence shown here is derived from an EMBL/GenBank/DDBJ whole genome shotgun (WGS) entry which is preliminary data.</text>
</comment>
<dbReference type="Proteomes" id="UP000176923">
    <property type="component" value="Unassembled WGS sequence"/>
</dbReference>
<keyword evidence="1" id="KW-0472">Membrane</keyword>
<feature type="transmembrane region" description="Helical" evidence="1">
    <location>
        <begin position="139"/>
        <end position="158"/>
    </location>
</feature>
<evidence type="ECO:0000313" key="3">
    <source>
        <dbReference type="EMBL" id="OGG13157.1"/>
    </source>
</evidence>
<accession>A0A1F5ZM31</accession>
<feature type="transmembrane region" description="Helical" evidence="1">
    <location>
        <begin position="341"/>
        <end position="359"/>
    </location>
</feature>
<evidence type="ECO:0000313" key="4">
    <source>
        <dbReference type="Proteomes" id="UP000176923"/>
    </source>
</evidence>
<feature type="transmembrane region" description="Helical" evidence="1">
    <location>
        <begin position="191"/>
        <end position="211"/>
    </location>
</feature>
<keyword evidence="1" id="KW-1133">Transmembrane helix</keyword>
<organism evidence="3 4">
    <name type="scientific">Candidatus Gottesmanbacteria bacterium RIFCSPHIGHO2_02_FULL_39_11</name>
    <dbReference type="NCBI Taxonomy" id="1798382"/>
    <lineage>
        <taxon>Bacteria</taxon>
        <taxon>Candidatus Gottesmaniibacteriota</taxon>
    </lineage>
</organism>
<dbReference type="PROSITE" id="PS51257">
    <property type="entry name" value="PROKAR_LIPOPROTEIN"/>
    <property type="match status" value="1"/>
</dbReference>
<feature type="transmembrane region" description="Helical" evidence="1">
    <location>
        <begin position="7"/>
        <end position="24"/>
    </location>
</feature>
<evidence type="ECO:0000256" key="1">
    <source>
        <dbReference type="SAM" id="Phobius"/>
    </source>
</evidence>
<feature type="transmembrane region" description="Helical" evidence="1">
    <location>
        <begin position="165"/>
        <end position="185"/>
    </location>
</feature>
<name>A0A1F5ZM31_9BACT</name>
<proteinExistence type="predicted"/>
<dbReference type="Pfam" id="PF13231">
    <property type="entry name" value="PMT_2"/>
    <property type="match status" value="1"/>
</dbReference>
<sequence>MKRYLPVISFFLTLYSCVLLLKGWYSPLFILFWILSVIFLILPFVSFTSLPKIHTPKLRKSILLTCVLILPILVRVINSDTTRMHQDEALLAYFSLHHSYFTLNFFSGIPQDVTAWTARVPAPFFILQKIFFTLTEANLVTIKLSILPYVFITTVMLYKIVKEILSNRAALVSVLFYSFLAPSIYFETQGIITNTASPIFLSFLYFLIVWAKKNKKRDAILSGILCALCYLFYFGAYIAFPILLFHAVTVYKTSKKPLFLKNFLSALFAFFITLGPFLTYTLLYYNYFTERINQVSLLKGSLSEVVLILGKNVMTGLASFTTDGIGGSEGFNFGHLALFDTFTRSLFIVSFLTALYAYFSHKKILFIFFPLFLSFLTMALSMPPPGYHRFILAYPLLSAILSIPFYYWVKIQMPLALRAVIPLFIFALYARGNQMYFQKAVQTEKNNEELRLSEFINANYPNRHLFIASFPGFAFEKIYFLTPGKNAEEVTSDYHKSLLGKFESDIPYVYVITFPKSFDEAFIQKDPHGKLVKFSQNYDLFVN</sequence>
<keyword evidence="1" id="KW-0812">Transmembrane</keyword>
<protein>
    <recommendedName>
        <fullName evidence="2">Glycosyltransferase RgtA/B/C/D-like domain-containing protein</fullName>
    </recommendedName>
</protein>
<feature type="transmembrane region" description="Helical" evidence="1">
    <location>
        <begin position="62"/>
        <end position="78"/>
    </location>
</feature>
<feature type="transmembrane region" description="Helical" evidence="1">
    <location>
        <begin position="263"/>
        <end position="285"/>
    </location>
</feature>
<reference evidence="3 4" key="1">
    <citation type="journal article" date="2016" name="Nat. Commun.">
        <title>Thousands of microbial genomes shed light on interconnected biogeochemical processes in an aquifer system.</title>
        <authorList>
            <person name="Anantharaman K."/>
            <person name="Brown C.T."/>
            <person name="Hug L.A."/>
            <person name="Sharon I."/>
            <person name="Castelle C.J."/>
            <person name="Probst A.J."/>
            <person name="Thomas B.C."/>
            <person name="Singh A."/>
            <person name="Wilkins M.J."/>
            <person name="Karaoz U."/>
            <person name="Brodie E.L."/>
            <person name="Williams K.H."/>
            <person name="Hubbard S.S."/>
            <person name="Banfield J.F."/>
        </authorList>
    </citation>
    <scope>NUCLEOTIDE SEQUENCE [LARGE SCALE GENOMIC DNA]</scope>
</reference>
<feature type="domain" description="Glycosyltransferase RgtA/B/C/D-like" evidence="2">
    <location>
        <begin position="125"/>
        <end position="270"/>
    </location>
</feature>
<gene>
    <name evidence="3" type="ORF">A3D77_00315</name>
</gene>
<dbReference type="InterPro" id="IPR038731">
    <property type="entry name" value="RgtA/B/C-like"/>
</dbReference>
<feature type="transmembrane region" description="Helical" evidence="1">
    <location>
        <begin position="223"/>
        <end position="251"/>
    </location>
</feature>
<dbReference type="AlphaFoldDB" id="A0A1F5ZM31"/>
<feature type="transmembrane region" description="Helical" evidence="1">
    <location>
        <begin position="390"/>
        <end position="409"/>
    </location>
</feature>
<evidence type="ECO:0000259" key="2">
    <source>
        <dbReference type="Pfam" id="PF13231"/>
    </source>
</evidence>
<feature type="transmembrane region" description="Helical" evidence="1">
    <location>
        <begin position="415"/>
        <end position="432"/>
    </location>
</feature>
<feature type="transmembrane region" description="Helical" evidence="1">
    <location>
        <begin position="365"/>
        <end position="383"/>
    </location>
</feature>
<dbReference type="EMBL" id="MFJL01000039">
    <property type="protein sequence ID" value="OGG13157.1"/>
    <property type="molecule type" value="Genomic_DNA"/>
</dbReference>
<feature type="transmembrane region" description="Helical" evidence="1">
    <location>
        <begin position="30"/>
        <end position="50"/>
    </location>
</feature>